<dbReference type="AlphaFoldDB" id="A0A164I878"/>
<dbReference type="Proteomes" id="UP000076858">
    <property type="component" value="Unassembled WGS sequence"/>
</dbReference>
<sequence>RNPREQARADTEAAVARGPWQSLILRPAAIYGPDRGVHVSMAQGAYTLNGDGSNYISRIHVDDLARLAAAALLSDLTGAYPVADEYPCTSREIADYCAIRFHLPPPISVSQSEVPVSRRNNRRVDGRAIFRLLGLSLLYPSYKEGLQLNSTR</sequence>
<keyword evidence="2" id="KW-1185">Reference proteome</keyword>
<reference evidence="1 2" key="1">
    <citation type="submission" date="2016-03" db="EMBL/GenBank/DDBJ databases">
        <title>EvidentialGene: Evidence-directed Construction of Genes on Genomes.</title>
        <authorList>
            <person name="Gilbert D.G."/>
            <person name="Choi J.-H."/>
            <person name="Mockaitis K."/>
            <person name="Colbourne J."/>
            <person name="Pfrender M."/>
        </authorList>
    </citation>
    <scope>NUCLEOTIDE SEQUENCE [LARGE SCALE GENOMIC DNA]</scope>
    <source>
        <strain evidence="1 2">Xinb3</strain>
        <tissue evidence="1">Complete organism</tissue>
    </source>
</reference>
<dbReference type="EMBL" id="LRGB01007927">
    <property type="protein sequence ID" value="KZS00987.1"/>
    <property type="molecule type" value="Genomic_DNA"/>
</dbReference>
<evidence type="ECO:0008006" key="3">
    <source>
        <dbReference type="Google" id="ProtNLM"/>
    </source>
</evidence>
<evidence type="ECO:0000313" key="1">
    <source>
        <dbReference type="EMBL" id="KZS00987.1"/>
    </source>
</evidence>
<dbReference type="InterPro" id="IPR036291">
    <property type="entry name" value="NAD(P)-bd_dom_sf"/>
</dbReference>
<comment type="caution">
    <text evidence="1">The sequence shown here is derived from an EMBL/GenBank/DDBJ whole genome shotgun (WGS) entry which is preliminary data.</text>
</comment>
<proteinExistence type="predicted"/>
<gene>
    <name evidence="1" type="ORF">APZ42_002497</name>
</gene>
<name>A0A164I878_9CRUS</name>
<feature type="non-terminal residue" evidence="1">
    <location>
        <position position="1"/>
    </location>
</feature>
<organism evidence="1 2">
    <name type="scientific">Daphnia magna</name>
    <dbReference type="NCBI Taxonomy" id="35525"/>
    <lineage>
        <taxon>Eukaryota</taxon>
        <taxon>Metazoa</taxon>
        <taxon>Ecdysozoa</taxon>
        <taxon>Arthropoda</taxon>
        <taxon>Crustacea</taxon>
        <taxon>Branchiopoda</taxon>
        <taxon>Diplostraca</taxon>
        <taxon>Cladocera</taxon>
        <taxon>Anomopoda</taxon>
        <taxon>Daphniidae</taxon>
        <taxon>Daphnia</taxon>
    </lineage>
</organism>
<dbReference type="SUPFAM" id="SSF51735">
    <property type="entry name" value="NAD(P)-binding Rossmann-fold domains"/>
    <property type="match status" value="1"/>
</dbReference>
<evidence type="ECO:0000313" key="2">
    <source>
        <dbReference type="Proteomes" id="UP000076858"/>
    </source>
</evidence>
<protein>
    <recommendedName>
        <fullName evidence="3">NAD-dependent epimerase/dehydratase domain-containing protein</fullName>
    </recommendedName>
</protein>
<dbReference type="Gene3D" id="3.40.50.720">
    <property type="entry name" value="NAD(P)-binding Rossmann-like Domain"/>
    <property type="match status" value="1"/>
</dbReference>
<dbReference type="STRING" id="35525.A0A164I878"/>
<accession>A0A164I878</accession>